<feature type="chain" id="PRO_5020183133" evidence="3">
    <location>
        <begin position="30"/>
        <end position="319"/>
    </location>
</feature>
<dbReference type="OrthoDB" id="2576311at2759"/>
<organism evidence="4 5">
    <name type="scientific">Phellinidium pouzarii</name>
    <dbReference type="NCBI Taxonomy" id="167371"/>
    <lineage>
        <taxon>Eukaryota</taxon>
        <taxon>Fungi</taxon>
        <taxon>Dikarya</taxon>
        <taxon>Basidiomycota</taxon>
        <taxon>Agaricomycotina</taxon>
        <taxon>Agaricomycetes</taxon>
        <taxon>Hymenochaetales</taxon>
        <taxon>Hymenochaetaceae</taxon>
        <taxon>Phellinidium</taxon>
    </lineage>
</organism>
<sequence>MLSPYPGSALETVLRLFLLGSLQWQFTVAQITSNATCLPGLAVLEHTSEERVMAVQPEYDVSELAPGRFYVGPPADSARPCECSTVMYAVMSACGACQNASEILSWDSWSASCLSVYITVFPEDIPRDTAVPGWAYENNTVTNFDPQTALDDHSPESSASPSQTVTSASPPSSTSQIADASPSSPTNNTGTLIGAILGCVAGLSLVGGIAFFLVRHNRRKSGGHVRIISAADDSEENVALQETRDYTARRMSLRRSYASTADAVQTVYHVPAPPASLAPHSVTLMFDRRTPSPGTSPRNSLYGTGSGIGVEYRGIPEIG</sequence>
<evidence type="ECO:0000313" key="5">
    <source>
        <dbReference type="Proteomes" id="UP000308199"/>
    </source>
</evidence>
<gene>
    <name evidence="4" type="ORF">EW145_g5539</name>
</gene>
<feature type="transmembrane region" description="Helical" evidence="2">
    <location>
        <begin position="192"/>
        <end position="214"/>
    </location>
</feature>
<evidence type="ECO:0000313" key="4">
    <source>
        <dbReference type="EMBL" id="THH04401.1"/>
    </source>
</evidence>
<name>A0A4S4L0X3_9AGAM</name>
<keyword evidence="5" id="KW-1185">Reference proteome</keyword>
<comment type="caution">
    <text evidence="4">The sequence shown here is derived from an EMBL/GenBank/DDBJ whole genome shotgun (WGS) entry which is preliminary data.</text>
</comment>
<keyword evidence="2" id="KW-0812">Transmembrane</keyword>
<feature type="signal peptide" evidence="3">
    <location>
        <begin position="1"/>
        <end position="29"/>
    </location>
</feature>
<feature type="region of interest" description="Disordered" evidence="1">
    <location>
        <begin position="144"/>
        <end position="185"/>
    </location>
</feature>
<evidence type="ECO:0000256" key="2">
    <source>
        <dbReference type="SAM" id="Phobius"/>
    </source>
</evidence>
<accession>A0A4S4L0X3</accession>
<reference evidence="4 5" key="1">
    <citation type="submission" date="2019-02" db="EMBL/GenBank/DDBJ databases">
        <title>Genome sequencing of the rare red list fungi Phellinidium pouzarii.</title>
        <authorList>
            <person name="Buettner E."/>
            <person name="Kellner H."/>
        </authorList>
    </citation>
    <scope>NUCLEOTIDE SEQUENCE [LARGE SCALE GENOMIC DNA]</scope>
    <source>
        <strain evidence="4 5">DSM 108285</strain>
    </source>
</reference>
<proteinExistence type="predicted"/>
<dbReference type="EMBL" id="SGPK01000347">
    <property type="protein sequence ID" value="THH04401.1"/>
    <property type="molecule type" value="Genomic_DNA"/>
</dbReference>
<dbReference type="Proteomes" id="UP000308199">
    <property type="component" value="Unassembled WGS sequence"/>
</dbReference>
<feature type="compositionally biased region" description="Low complexity" evidence="1">
    <location>
        <begin position="157"/>
        <end position="176"/>
    </location>
</feature>
<protein>
    <submittedName>
        <fullName evidence="4">Uncharacterized protein</fullName>
    </submittedName>
</protein>
<dbReference type="AlphaFoldDB" id="A0A4S4L0X3"/>
<keyword evidence="3" id="KW-0732">Signal</keyword>
<keyword evidence="2" id="KW-0472">Membrane</keyword>
<evidence type="ECO:0000256" key="3">
    <source>
        <dbReference type="SAM" id="SignalP"/>
    </source>
</evidence>
<evidence type="ECO:0000256" key="1">
    <source>
        <dbReference type="SAM" id="MobiDB-lite"/>
    </source>
</evidence>
<keyword evidence="2" id="KW-1133">Transmembrane helix</keyword>